<reference evidence="16 17" key="1">
    <citation type="submission" date="2018-06" db="EMBL/GenBank/DDBJ databases">
        <title>Genomic Encyclopedia of Archaeal and Bacterial Type Strains, Phase II (KMG-II): from individual species to whole genera.</title>
        <authorList>
            <person name="Goeker M."/>
        </authorList>
    </citation>
    <scope>NUCLEOTIDE SEQUENCE [LARGE SCALE GENOMIC DNA]</scope>
    <source>
        <strain evidence="16 17">DSM 27372</strain>
    </source>
</reference>
<dbReference type="SUPFAM" id="SSF46689">
    <property type="entry name" value="Homeodomain-like"/>
    <property type="match status" value="1"/>
</dbReference>
<dbReference type="SUPFAM" id="SSF63829">
    <property type="entry name" value="Calcium-dependent phosphotriesterase"/>
    <property type="match status" value="3"/>
</dbReference>
<dbReference type="InterPro" id="IPR003661">
    <property type="entry name" value="HisK_dim/P_dom"/>
</dbReference>
<keyword evidence="5" id="KW-0547">Nucleotide-binding</keyword>
<evidence type="ECO:0000256" key="5">
    <source>
        <dbReference type="ARBA" id="ARBA00022741"/>
    </source>
</evidence>
<dbReference type="InterPro" id="IPR036890">
    <property type="entry name" value="HATPase_C_sf"/>
</dbReference>
<comment type="caution">
    <text evidence="16">The sequence shown here is derived from an EMBL/GenBank/DDBJ whole genome shotgun (WGS) entry which is preliminary data.</text>
</comment>
<feature type="domain" description="HTH araC/xylS-type" evidence="13">
    <location>
        <begin position="1278"/>
        <end position="1377"/>
    </location>
</feature>
<feature type="transmembrane region" description="Helical" evidence="12">
    <location>
        <begin position="812"/>
        <end position="833"/>
    </location>
</feature>
<dbReference type="Gene3D" id="1.10.287.130">
    <property type="match status" value="1"/>
</dbReference>
<dbReference type="Pfam" id="PF00072">
    <property type="entry name" value="Response_reg"/>
    <property type="match status" value="1"/>
</dbReference>
<keyword evidence="12" id="KW-1133">Transmembrane helix</keyword>
<accession>A0A318UF25</accession>
<feature type="domain" description="Response regulatory" evidence="15">
    <location>
        <begin position="1130"/>
        <end position="1245"/>
    </location>
</feature>
<feature type="domain" description="Histidine kinase" evidence="14">
    <location>
        <begin position="870"/>
        <end position="1090"/>
    </location>
</feature>
<sequence>MYRIDKRAILVMIFLLSFTKFTGVFAQAIQYQFNAIDTRQGLSNNQIRAIFKDESGFVWFGTMSGLNRYDGYNFKTFRHQINDLKSIDEDYINQIVQGPNRTMLVSTSRGWNIYDPRTEQFSPDILGFLGDIHLPQQRFTDVVQDRQGNFWFVFPGVGIGKFNASSGRSILYKEQGTSLKLYSNKVTALTIGDNNTVWVIYSDGVLEKIDVARSKVLFRSDGLQKTLGKQQTDYKVFGDSQGDLWIYANAKIKGVCWYNAHNDKVLPISQSSGRLHLNNDIINGITQDNTGKIWIATDHGGVNIIDKASFSATYLLNNENDSKSLSENAVNTIYKDNQDIIWLGTFKRGINFFHPKNILFPLHQHQPNNPSSLPYNDINRFVEDKKGNLWIGSNGGGLIYFDRKTGRYQQYLHHPANNNSLSNNVIVNLFLDQSDKLWIGTYYGGLDCFDGKTFTHYKHDKNAPFSIPDDSVWEIFEDSQKRLWVGTLNEGLQWLDRKNNKFVSYKREGNNPINVTAILEDKQGNIWTGTSSGIDIWNSKGVYLQHIVHAEKDAKSLSHDNVNDIILDSRGWIWIATRDGLNLYNQKTKTFKVYRKEDGLPDNVILTLLEDKQHHLWLSTPNGLCNITINKAESQDPVLQYKIYDETDGLQGRQFNVDAALMTRAGELVFGGPNGFNLFMPPGTGKRMPVPKLVLTDLQVFNNSIQIGKSYKNNVILPEAISTAKEITLKYNQNVFTIAFAALEYSNAAKIKYAYQLKGFSEEWLSADSKDRKATFTNLSPGTYTLLVKAANEDGVWTPEPLKLMVRVLPPFWLTNWAYVCYLLVFAGILVYARHRIIRREKGKFAFEQERLEAQRIHEMDVMKIHFFTNVSHEFRTPLSLIITPIEKLIQQSAQTDEKKQFQLIQRNAKRLLNMVDQLLDFRKLEEHELRLSKSVGDLAGLSKEVFESFSDVAEYKRIKFNFQTDGEAFITWFDHDKLERVLLNLLSNAFKFTPEGGQIGLSLKAGQLNGERAVEIRVSDNGIGIEKEKQEKIFERFFQNVLPGRIINHGSGIGLSITREFVLMHEGSIRVESALNEGSSFTVLLPLIPVGEETEVEKITVAPKQELLPGPLLTERKEDKAWIKGIKKTLLLVEDNDDLRFYIKDNLKSYYNIIEAPNGKIGWQKALAEHPDLVVSDINMPEMSGVELCQKIKEDKRTSFIPVILLTVINSQQQQIMGLKAGANDYITKPFNFEILLSKIRNLLSQQDNFKKTYQKQVKVKSSELNEVASADEIFIQKALAFVEKNISEPELSVQMMSKELLMSRAALYKKLFNLTGQSPLEFIRAVRMQRAVQLLEKGQINISEVAYAVGFNNPKYFTKSFKEVYHVTPSAYLDLKSGS</sequence>
<dbReference type="PROSITE" id="PS01124">
    <property type="entry name" value="HTH_ARAC_FAMILY_2"/>
    <property type="match status" value="1"/>
</dbReference>
<dbReference type="InterPro" id="IPR003594">
    <property type="entry name" value="HATPase_dom"/>
</dbReference>
<keyword evidence="12" id="KW-0812">Transmembrane</keyword>
<dbReference type="InterPro" id="IPR005467">
    <property type="entry name" value="His_kinase_dom"/>
</dbReference>
<keyword evidence="4" id="KW-0808">Transferase</keyword>
<dbReference type="FunFam" id="1.10.287.130:FF:000045">
    <property type="entry name" value="Two-component system sensor histidine kinase/response regulator"/>
    <property type="match status" value="1"/>
</dbReference>
<evidence type="ECO:0000259" key="13">
    <source>
        <dbReference type="PROSITE" id="PS01124"/>
    </source>
</evidence>
<evidence type="ECO:0000256" key="6">
    <source>
        <dbReference type="ARBA" id="ARBA00022777"/>
    </source>
</evidence>
<dbReference type="Pfam" id="PF00512">
    <property type="entry name" value="HisKA"/>
    <property type="match status" value="1"/>
</dbReference>
<dbReference type="InterPro" id="IPR018060">
    <property type="entry name" value="HTH_AraC"/>
</dbReference>
<dbReference type="PANTHER" id="PTHR43547:SF2">
    <property type="entry name" value="HYBRID SIGNAL TRANSDUCTION HISTIDINE KINASE C"/>
    <property type="match status" value="1"/>
</dbReference>
<evidence type="ECO:0000256" key="8">
    <source>
        <dbReference type="ARBA" id="ARBA00023012"/>
    </source>
</evidence>
<dbReference type="Pfam" id="PF07494">
    <property type="entry name" value="Reg_prop"/>
    <property type="match status" value="8"/>
</dbReference>
<evidence type="ECO:0000256" key="3">
    <source>
        <dbReference type="ARBA" id="ARBA00022553"/>
    </source>
</evidence>
<protein>
    <recommendedName>
        <fullName evidence="2">histidine kinase</fullName>
        <ecNumber evidence="2">2.7.13.3</ecNumber>
    </recommendedName>
</protein>
<dbReference type="GO" id="GO:0043565">
    <property type="term" value="F:sequence-specific DNA binding"/>
    <property type="evidence" value="ECO:0007669"/>
    <property type="project" value="InterPro"/>
</dbReference>
<dbReference type="InterPro" id="IPR009057">
    <property type="entry name" value="Homeodomain-like_sf"/>
</dbReference>
<name>A0A318UF25_9SPHI</name>
<keyword evidence="8" id="KW-0902">Two-component regulatory system</keyword>
<dbReference type="GO" id="GO:0000155">
    <property type="term" value="F:phosphorelay sensor kinase activity"/>
    <property type="evidence" value="ECO:0007669"/>
    <property type="project" value="InterPro"/>
</dbReference>
<evidence type="ECO:0000256" key="11">
    <source>
        <dbReference type="PROSITE-ProRule" id="PRU00169"/>
    </source>
</evidence>
<evidence type="ECO:0000256" key="9">
    <source>
        <dbReference type="ARBA" id="ARBA00023015"/>
    </source>
</evidence>
<keyword evidence="12" id="KW-0472">Membrane</keyword>
<evidence type="ECO:0000259" key="14">
    <source>
        <dbReference type="PROSITE" id="PS50109"/>
    </source>
</evidence>
<dbReference type="Pfam" id="PF12833">
    <property type="entry name" value="HTH_18"/>
    <property type="match status" value="1"/>
</dbReference>
<dbReference type="Proteomes" id="UP000248198">
    <property type="component" value="Unassembled WGS sequence"/>
</dbReference>
<evidence type="ECO:0000313" key="17">
    <source>
        <dbReference type="Proteomes" id="UP000248198"/>
    </source>
</evidence>
<dbReference type="Gene3D" id="3.30.565.10">
    <property type="entry name" value="Histidine kinase-like ATPase, C-terminal domain"/>
    <property type="match status" value="1"/>
</dbReference>
<dbReference type="Pfam" id="PF07495">
    <property type="entry name" value="Y_Y_Y"/>
    <property type="match status" value="1"/>
</dbReference>
<keyword evidence="7" id="KW-0067">ATP-binding</keyword>
<keyword evidence="10" id="KW-0804">Transcription</keyword>
<evidence type="ECO:0000256" key="10">
    <source>
        <dbReference type="ARBA" id="ARBA00023163"/>
    </source>
</evidence>
<proteinExistence type="predicted"/>
<dbReference type="FunFam" id="2.60.40.10:FF:000791">
    <property type="entry name" value="Two-component system sensor histidine kinase/response regulator"/>
    <property type="match status" value="1"/>
</dbReference>
<dbReference type="Gene3D" id="3.40.50.2300">
    <property type="match status" value="1"/>
</dbReference>
<dbReference type="InterPro" id="IPR015943">
    <property type="entry name" value="WD40/YVTN_repeat-like_dom_sf"/>
</dbReference>
<dbReference type="CDD" id="cd17574">
    <property type="entry name" value="REC_OmpR"/>
    <property type="match status" value="1"/>
</dbReference>
<evidence type="ECO:0000256" key="12">
    <source>
        <dbReference type="SAM" id="Phobius"/>
    </source>
</evidence>
<dbReference type="SUPFAM" id="SSF55874">
    <property type="entry name" value="ATPase domain of HSP90 chaperone/DNA topoisomerase II/histidine kinase"/>
    <property type="match status" value="1"/>
</dbReference>
<dbReference type="SMART" id="SM00342">
    <property type="entry name" value="HTH_ARAC"/>
    <property type="match status" value="1"/>
</dbReference>
<keyword evidence="17" id="KW-1185">Reference proteome</keyword>
<evidence type="ECO:0000256" key="1">
    <source>
        <dbReference type="ARBA" id="ARBA00000085"/>
    </source>
</evidence>
<dbReference type="SMART" id="SM00388">
    <property type="entry name" value="HisKA"/>
    <property type="match status" value="1"/>
</dbReference>
<evidence type="ECO:0000259" key="15">
    <source>
        <dbReference type="PROSITE" id="PS50110"/>
    </source>
</evidence>
<dbReference type="PROSITE" id="PS50109">
    <property type="entry name" value="HIS_KIN"/>
    <property type="match status" value="1"/>
</dbReference>
<dbReference type="SUPFAM" id="SSF52172">
    <property type="entry name" value="CheY-like"/>
    <property type="match status" value="1"/>
</dbReference>
<dbReference type="GO" id="GO:0003700">
    <property type="term" value="F:DNA-binding transcription factor activity"/>
    <property type="evidence" value="ECO:0007669"/>
    <property type="project" value="InterPro"/>
</dbReference>
<dbReference type="Gene3D" id="2.130.10.10">
    <property type="entry name" value="YVTN repeat-like/Quinoprotein amine dehydrogenase"/>
    <property type="match status" value="2"/>
</dbReference>
<evidence type="ECO:0000256" key="4">
    <source>
        <dbReference type="ARBA" id="ARBA00022679"/>
    </source>
</evidence>
<dbReference type="InterPro" id="IPR036097">
    <property type="entry name" value="HisK_dim/P_sf"/>
</dbReference>
<organism evidence="16 17">
    <name type="scientific">Pedobacter nutrimenti</name>
    <dbReference type="NCBI Taxonomy" id="1241337"/>
    <lineage>
        <taxon>Bacteria</taxon>
        <taxon>Pseudomonadati</taxon>
        <taxon>Bacteroidota</taxon>
        <taxon>Sphingobacteriia</taxon>
        <taxon>Sphingobacteriales</taxon>
        <taxon>Sphingobacteriaceae</taxon>
        <taxon>Pedobacter</taxon>
    </lineage>
</organism>
<dbReference type="InterPro" id="IPR013783">
    <property type="entry name" value="Ig-like_fold"/>
</dbReference>
<comment type="catalytic activity">
    <reaction evidence="1">
        <text>ATP + protein L-histidine = ADP + protein N-phospho-L-histidine.</text>
        <dbReference type="EC" id="2.7.13.3"/>
    </reaction>
</comment>
<dbReference type="SMART" id="SM00448">
    <property type="entry name" value="REC"/>
    <property type="match status" value="1"/>
</dbReference>
<dbReference type="Gene3D" id="1.10.10.60">
    <property type="entry name" value="Homeodomain-like"/>
    <property type="match status" value="2"/>
</dbReference>
<keyword evidence="3 11" id="KW-0597">Phosphoprotein</keyword>
<dbReference type="PANTHER" id="PTHR43547">
    <property type="entry name" value="TWO-COMPONENT HISTIDINE KINASE"/>
    <property type="match status" value="1"/>
</dbReference>
<dbReference type="CDD" id="cd00075">
    <property type="entry name" value="HATPase"/>
    <property type="match status" value="1"/>
</dbReference>
<dbReference type="InterPro" id="IPR011110">
    <property type="entry name" value="Reg_prop"/>
</dbReference>
<keyword evidence="9" id="KW-0805">Transcription regulation</keyword>
<dbReference type="GO" id="GO:0005524">
    <property type="term" value="F:ATP binding"/>
    <property type="evidence" value="ECO:0007669"/>
    <property type="project" value="UniProtKB-KW"/>
</dbReference>
<dbReference type="SMART" id="SM00387">
    <property type="entry name" value="HATPase_c"/>
    <property type="match status" value="1"/>
</dbReference>
<dbReference type="InterPro" id="IPR001789">
    <property type="entry name" value="Sig_transdc_resp-reg_receiver"/>
</dbReference>
<evidence type="ECO:0000256" key="7">
    <source>
        <dbReference type="ARBA" id="ARBA00022840"/>
    </source>
</evidence>
<keyword evidence="6 16" id="KW-0418">Kinase</keyword>
<dbReference type="PROSITE" id="PS50110">
    <property type="entry name" value="RESPONSE_REGULATORY"/>
    <property type="match status" value="1"/>
</dbReference>
<dbReference type="InterPro" id="IPR011123">
    <property type="entry name" value="Y_Y_Y"/>
</dbReference>
<dbReference type="SUPFAM" id="SSF47384">
    <property type="entry name" value="Homodimeric domain of signal transducing histidine kinase"/>
    <property type="match status" value="1"/>
</dbReference>
<feature type="modified residue" description="4-aspartylphosphate" evidence="11">
    <location>
        <position position="1178"/>
    </location>
</feature>
<dbReference type="CDD" id="cd00082">
    <property type="entry name" value="HisKA"/>
    <property type="match status" value="1"/>
</dbReference>
<dbReference type="Pfam" id="PF02518">
    <property type="entry name" value="HATPase_c"/>
    <property type="match status" value="1"/>
</dbReference>
<evidence type="ECO:0000256" key="2">
    <source>
        <dbReference type="ARBA" id="ARBA00012438"/>
    </source>
</evidence>
<dbReference type="PRINTS" id="PR00344">
    <property type="entry name" value="BCTRLSENSOR"/>
</dbReference>
<gene>
    <name evidence="16" type="ORF">B0O44_103217</name>
</gene>
<evidence type="ECO:0000313" key="16">
    <source>
        <dbReference type="EMBL" id="PYF74771.1"/>
    </source>
</evidence>
<dbReference type="EMBL" id="QKLU01000003">
    <property type="protein sequence ID" value="PYF74771.1"/>
    <property type="molecule type" value="Genomic_DNA"/>
</dbReference>
<dbReference type="InterPro" id="IPR004358">
    <property type="entry name" value="Sig_transdc_His_kin-like_C"/>
</dbReference>
<dbReference type="InterPro" id="IPR011006">
    <property type="entry name" value="CheY-like_superfamily"/>
</dbReference>
<dbReference type="Gene3D" id="2.60.40.10">
    <property type="entry name" value="Immunoglobulins"/>
    <property type="match status" value="1"/>
</dbReference>
<dbReference type="FunFam" id="3.30.565.10:FF:000037">
    <property type="entry name" value="Hybrid sensor histidine kinase/response regulator"/>
    <property type="match status" value="1"/>
</dbReference>
<dbReference type="EC" id="2.7.13.3" evidence="2"/>